<dbReference type="InterPro" id="IPR042070">
    <property type="entry name" value="PucR_C-HTH_sf"/>
</dbReference>
<gene>
    <name evidence="3" type="ORF">J2S41_000604</name>
</gene>
<feature type="domain" description="PucR-like N-terminal" evidence="2">
    <location>
        <begin position="14"/>
        <end position="172"/>
    </location>
</feature>
<dbReference type="Proteomes" id="UP001183643">
    <property type="component" value="Unassembled WGS sequence"/>
</dbReference>
<dbReference type="Gene3D" id="1.10.10.2840">
    <property type="entry name" value="PucR C-terminal helix-turn-helix domain"/>
    <property type="match status" value="1"/>
</dbReference>
<evidence type="ECO:0000313" key="4">
    <source>
        <dbReference type="Proteomes" id="UP001183643"/>
    </source>
</evidence>
<feature type="domain" description="PucR C-terminal helix-turn-helix" evidence="1">
    <location>
        <begin position="323"/>
        <end position="376"/>
    </location>
</feature>
<evidence type="ECO:0000313" key="3">
    <source>
        <dbReference type="EMBL" id="MDR7273826.1"/>
    </source>
</evidence>
<evidence type="ECO:0008006" key="5">
    <source>
        <dbReference type="Google" id="ProtNLM"/>
    </source>
</evidence>
<keyword evidence="4" id="KW-1185">Reference proteome</keyword>
<dbReference type="PANTHER" id="PTHR33744:SF1">
    <property type="entry name" value="DNA-BINDING TRANSCRIPTIONAL ACTIVATOR ADER"/>
    <property type="match status" value="1"/>
</dbReference>
<reference evidence="3" key="1">
    <citation type="submission" date="2023-07" db="EMBL/GenBank/DDBJ databases">
        <title>Sequencing the genomes of 1000 actinobacteria strains.</title>
        <authorList>
            <person name="Klenk H.-P."/>
        </authorList>
    </citation>
    <scope>NUCLEOTIDE SEQUENCE</scope>
    <source>
        <strain evidence="3">DSM 44707</strain>
    </source>
</reference>
<sequence>MTNDALLDLEPGLARLPPEAGARLRLLRPELHARVLGAIRSALAGQGRPVAVRNVELGVRTAVDAFAEGVADPARPMGASREVFHALGRTEFDEGYRVDALRSVLTLGAREIWSFVTAHEVAPPADLYLLAGALFGFADSLAGAAAEGYLAAQRDSGHDWALARRRLIALLVQADPPGEAALRAAADAARWPLPATVAVASVEGTDADHVARAVGGGAVAAVIDDAVRVVVPSPPGLDPLKRALAGRRAALGPVVDTARARLSYRLSQRALHQLAPAAGVIECDAHLVPLLIGWEPGLADHLAARTLAPLDGLRPAARATLEATLLAWLRAQGQVIPAAAALHTHPQTVRYRLRRLRELFGDALDDPDARLRLWLAAGAVTSR</sequence>
<comment type="caution">
    <text evidence="3">The sequence shown here is derived from an EMBL/GenBank/DDBJ whole genome shotgun (WGS) entry which is preliminary data.</text>
</comment>
<dbReference type="PANTHER" id="PTHR33744">
    <property type="entry name" value="CARBOHYDRATE DIACID REGULATOR"/>
    <property type="match status" value="1"/>
</dbReference>
<dbReference type="Pfam" id="PF13556">
    <property type="entry name" value="HTH_30"/>
    <property type="match status" value="1"/>
</dbReference>
<dbReference type="AlphaFoldDB" id="A0AAE3YK81"/>
<organism evidence="3 4">
    <name type="scientific">Catenuloplanes atrovinosus</name>
    <dbReference type="NCBI Taxonomy" id="137266"/>
    <lineage>
        <taxon>Bacteria</taxon>
        <taxon>Bacillati</taxon>
        <taxon>Actinomycetota</taxon>
        <taxon>Actinomycetes</taxon>
        <taxon>Micromonosporales</taxon>
        <taxon>Micromonosporaceae</taxon>
        <taxon>Catenuloplanes</taxon>
    </lineage>
</organism>
<dbReference type="EMBL" id="JAVDYB010000001">
    <property type="protein sequence ID" value="MDR7273826.1"/>
    <property type="molecule type" value="Genomic_DNA"/>
</dbReference>
<evidence type="ECO:0000259" key="2">
    <source>
        <dbReference type="Pfam" id="PF25906"/>
    </source>
</evidence>
<evidence type="ECO:0000259" key="1">
    <source>
        <dbReference type="Pfam" id="PF13556"/>
    </source>
</evidence>
<protein>
    <recommendedName>
        <fullName evidence="5">PucR C-terminal helix-turn-helix domain-containing protein</fullName>
    </recommendedName>
</protein>
<name>A0AAE3YK81_9ACTN</name>
<dbReference type="RefSeq" id="WP_310362758.1">
    <property type="nucleotide sequence ID" value="NZ_JAVDYB010000001.1"/>
</dbReference>
<accession>A0AAE3YK81</accession>
<dbReference type="InterPro" id="IPR025736">
    <property type="entry name" value="PucR_C-HTH_dom"/>
</dbReference>
<dbReference type="InterPro" id="IPR058663">
    <property type="entry name" value="PucR-like_N"/>
</dbReference>
<dbReference type="InterPro" id="IPR051448">
    <property type="entry name" value="CdaR-like_regulators"/>
</dbReference>
<proteinExistence type="predicted"/>
<dbReference type="Pfam" id="PF25906">
    <property type="entry name" value="PucR-like_N"/>
    <property type="match status" value="1"/>
</dbReference>